<dbReference type="EMBL" id="SRXU01000005">
    <property type="protein sequence ID" value="TGX41584.1"/>
    <property type="molecule type" value="Genomic_DNA"/>
</dbReference>
<accession>A0A4S1WEX2</accession>
<dbReference type="SUPFAM" id="SSF55729">
    <property type="entry name" value="Acyl-CoA N-acyltransferases (Nat)"/>
    <property type="match status" value="1"/>
</dbReference>
<evidence type="ECO:0000259" key="1">
    <source>
        <dbReference type="PROSITE" id="PS51729"/>
    </source>
</evidence>
<sequence length="90" mass="10011">MSDVSNNEERSRYELVEQGHTAFAAYEIDGEVITFTHTVVPPSLQGMGIASRLILAALTDARARGLKVRPQCPFVAAYIAKHPEWQDLRV</sequence>
<comment type="caution">
    <text evidence="2">The sequence shown here is derived from an EMBL/GenBank/DDBJ whole genome shotgun (WGS) entry which is preliminary data.</text>
</comment>
<protein>
    <submittedName>
        <fullName evidence="2">N-acetyltransferase</fullName>
    </submittedName>
</protein>
<keyword evidence="2" id="KW-0808">Transferase</keyword>
<dbReference type="PANTHER" id="PTHR31435:SF10">
    <property type="entry name" value="BSR4717 PROTEIN"/>
    <property type="match status" value="1"/>
</dbReference>
<dbReference type="Gene3D" id="3.40.630.30">
    <property type="match status" value="1"/>
</dbReference>
<feature type="domain" description="N-acetyltransferase" evidence="1">
    <location>
        <begin position="5"/>
        <end position="90"/>
    </location>
</feature>
<dbReference type="Pfam" id="PF14542">
    <property type="entry name" value="Acetyltransf_CG"/>
    <property type="match status" value="1"/>
</dbReference>
<proteinExistence type="predicted"/>
<gene>
    <name evidence="2" type="ORF">E5A74_13300</name>
</gene>
<evidence type="ECO:0000313" key="3">
    <source>
        <dbReference type="Proteomes" id="UP000309848"/>
    </source>
</evidence>
<dbReference type="InterPro" id="IPR045057">
    <property type="entry name" value="Gcn5-rel_NAT"/>
</dbReference>
<organism evidence="2 3">
    <name type="scientific">Sphingomonas naasensis</name>
    <dbReference type="NCBI Taxonomy" id="1344951"/>
    <lineage>
        <taxon>Bacteria</taxon>
        <taxon>Pseudomonadati</taxon>
        <taxon>Pseudomonadota</taxon>
        <taxon>Alphaproteobacteria</taxon>
        <taxon>Sphingomonadales</taxon>
        <taxon>Sphingomonadaceae</taxon>
        <taxon>Sphingomonas</taxon>
    </lineage>
</organism>
<keyword evidence="3" id="KW-1185">Reference proteome</keyword>
<evidence type="ECO:0000313" key="2">
    <source>
        <dbReference type="EMBL" id="TGX41584.1"/>
    </source>
</evidence>
<dbReference type="PROSITE" id="PS51729">
    <property type="entry name" value="GNAT_YJDJ"/>
    <property type="match status" value="1"/>
</dbReference>
<dbReference type="CDD" id="cd04301">
    <property type="entry name" value="NAT_SF"/>
    <property type="match status" value="1"/>
</dbReference>
<name>A0A4S1WEX2_9SPHN</name>
<dbReference type="Proteomes" id="UP000309848">
    <property type="component" value="Unassembled WGS sequence"/>
</dbReference>
<dbReference type="AlphaFoldDB" id="A0A4S1WEX2"/>
<dbReference type="OrthoDB" id="9800945at2"/>
<dbReference type="RefSeq" id="WP_135985708.1">
    <property type="nucleotide sequence ID" value="NZ_JAASQM010000003.1"/>
</dbReference>
<dbReference type="PANTHER" id="PTHR31435">
    <property type="entry name" value="PROTEIN NATD1"/>
    <property type="match status" value="1"/>
</dbReference>
<dbReference type="GO" id="GO:0016740">
    <property type="term" value="F:transferase activity"/>
    <property type="evidence" value="ECO:0007669"/>
    <property type="project" value="UniProtKB-KW"/>
</dbReference>
<reference evidence="2 3" key="1">
    <citation type="submission" date="2019-04" db="EMBL/GenBank/DDBJ databases">
        <title>Sphingomonas psychrotolerans sp. nov., isolated from soil in the Tianshan Mountains, Xinjiang, China.</title>
        <authorList>
            <person name="Luo Y."/>
            <person name="Sheng H."/>
        </authorList>
    </citation>
    <scope>NUCLEOTIDE SEQUENCE [LARGE SCALE GENOMIC DNA]</scope>
    <source>
        <strain evidence="2 3">KIS18-15</strain>
    </source>
</reference>
<dbReference type="InterPro" id="IPR016181">
    <property type="entry name" value="Acyl_CoA_acyltransferase"/>
</dbReference>
<dbReference type="InterPro" id="IPR031165">
    <property type="entry name" value="GNAT_YJDJ"/>
</dbReference>